<feature type="compositionally biased region" description="Low complexity" evidence="1">
    <location>
        <begin position="269"/>
        <end position="284"/>
    </location>
</feature>
<evidence type="ECO:0008006" key="5">
    <source>
        <dbReference type="Google" id="ProtNLM"/>
    </source>
</evidence>
<evidence type="ECO:0000313" key="4">
    <source>
        <dbReference type="Proteomes" id="UP001066276"/>
    </source>
</evidence>
<keyword evidence="2" id="KW-0472">Membrane</keyword>
<evidence type="ECO:0000256" key="2">
    <source>
        <dbReference type="SAM" id="Phobius"/>
    </source>
</evidence>
<gene>
    <name evidence="3" type="ORF">NDU88_005025</name>
</gene>
<keyword evidence="4" id="KW-1185">Reference proteome</keyword>
<proteinExistence type="predicted"/>
<feature type="region of interest" description="Disordered" evidence="1">
    <location>
        <begin position="269"/>
        <end position="296"/>
    </location>
</feature>
<dbReference type="InterPro" id="IPR016186">
    <property type="entry name" value="C-type_lectin-like/link_sf"/>
</dbReference>
<reference evidence="3" key="1">
    <citation type="journal article" date="2022" name="bioRxiv">
        <title>Sequencing and chromosome-scale assembly of the giantPleurodeles waltlgenome.</title>
        <authorList>
            <person name="Brown T."/>
            <person name="Elewa A."/>
            <person name="Iarovenko S."/>
            <person name="Subramanian E."/>
            <person name="Araus A.J."/>
            <person name="Petzold A."/>
            <person name="Susuki M."/>
            <person name="Suzuki K.-i.T."/>
            <person name="Hayashi T."/>
            <person name="Toyoda A."/>
            <person name="Oliveira C."/>
            <person name="Osipova E."/>
            <person name="Leigh N.D."/>
            <person name="Simon A."/>
            <person name="Yun M.H."/>
        </authorList>
    </citation>
    <scope>NUCLEOTIDE SEQUENCE</scope>
    <source>
        <strain evidence="3">20211129_DDA</strain>
        <tissue evidence="3">Liver</tissue>
    </source>
</reference>
<name>A0AAV7V343_PLEWA</name>
<evidence type="ECO:0000256" key="1">
    <source>
        <dbReference type="SAM" id="MobiDB-lite"/>
    </source>
</evidence>
<accession>A0AAV7V343</accession>
<dbReference type="PANTHER" id="PTHR45710:SF8">
    <property type="entry name" value="RERATING FAMILY MEMBER 4"/>
    <property type="match status" value="1"/>
</dbReference>
<dbReference type="Proteomes" id="UP001066276">
    <property type="component" value="Chromosome 2_2"/>
</dbReference>
<evidence type="ECO:0000313" key="3">
    <source>
        <dbReference type="EMBL" id="KAJ1195757.1"/>
    </source>
</evidence>
<keyword evidence="2" id="KW-1133">Transmembrane helix</keyword>
<keyword evidence="2" id="KW-0812">Transmembrane</keyword>
<protein>
    <recommendedName>
        <fullName evidence="5">C-type lectin domain-containing protein</fullName>
    </recommendedName>
</protein>
<dbReference type="InterPro" id="IPR050828">
    <property type="entry name" value="C-type_lectin/matrix_domain"/>
</dbReference>
<dbReference type="SUPFAM" id="SSF56436">
    <property type="entry name" value="C-type lectin-like"/>
    <property type="match status" value="1"/>
</dbReference>
<comment type="caution">
    <text evidence="3">The sequence shown here is derived from an EMBL/GenBank/DDBJ whole genome shotgun (WGS) entry which is preliminary data.</text>
</comment>
<dbReference type="Gene3D" id="3.10.100.10">
    <property type="entry name" value="Mannose-Binding Protein A, subunit A"/>
    <property type="match status" value="1"/>
</dbReference>
<organism evidence="3 4">
    <name type="scientific">Pleurodeles waltl</name>
    <name type="common">Iberian ribbed newt</name>
    <dbReference type="NCBI Taxonomy" id="8319"/>
    <lineage>
        <taxon>Eukaryota</taxon>
        <taxon>Metazoa</taxon>
        <taxon>Chordata</taxon>
        <taxon>Craniata</taxon>
        <taxon>Vertebrata</taxon>
        <taxon>Euteleostomi</taxon>
        <taxon>Amphibia</taxon>
        <taxon>Batrachia</taxon>
        <taxon>Caudata</taxon>
        <taxon>Salamandroidea</taxon>
        <taxon>Salamandridae</taxon>
        <taxon>Pleurodelinae</taxon>
        <taxon>Pleurodeles</taxon>
    </lineage>
</organism>
<dbReference type="AlphaFoldDB" id="A0AAV7V343"/>
<feature type="region of interest" description="Disordered" evidence="1">
    <location>
        <begin position="1"/>
        <end position="48"/>
    </location>
</feature>
<dbReference type="PANTHER" id="PTHR45710">
    <property type="entry name" value="C-TYPE LECTIN DOMAIN-CONTAINING PROTEIN 180"/>
    <property type="match status" value="1"/>
</dbReference>
<feature type="transmembrane region" description="Helical" evidence="2">
    <location>
        <begin position="58"/>
        <end position="78"/>
    </location>
</feature>
<dbReference type="EMBL" id="JANPWB010000004">
    <property type="protein sequence ID" value="KAJ1195757.1"/>
    <property type="molecule type" value="Genomic_DNA"/>
</dbReference>
<feature type="compositionally biased region" description="Basic and acidic residues" evidence="1">
    <location>
        <begin position="1"/>
        <end position="24"/>
    </location>
</feature>
<dbReference type="InterPro" id="IPR016187">
    <property type="entry name" value="CTDL_fold"/>
</dbReference>
<sequence length="296" mass="33282">MLEGRGSPDKELLKEGSVTEDHTSIRRRPQVPLKTSSGEEETRGRKRLPPTVTISSRVLMMLLCCVCTLPLLLAICALTGRFSSQDIPVPPHLEPCPMDWLHSRNKCYYFSTMYKEEGDWDESQKFCSSHNGSLALFDNEEQLATASDDCSVLVGGGDISFRHVPRILFFFSFSQDLAGSVREKKNIEPATATDDGGGDFSFRRVPRVLFFFSFSRDLAGSVRERKNIEPLPGVSSRPQGFPLILIWAALRSSTERLLLFWSRRFLQSSVPPSSRAPMPPSSYSRRAHPKTEEADF</sequence>